<proteinExistence type="predicted"/>
<accession>A0A1Y2I4F0</accession>
<name>A0A1Y2I4F0_9FUNG</name>
<gene>
    <name evidence="1" type="ORF">BCR44DRAFT_1423169</name>
</gene>
<dbReference type="AlphaFoldDB" id="A0A1Y2I4F0"/>
<dbReference type="EMBL" id="MCFL01000001">
    <property type="protein sequence ID" value="ORZ41609.1"/>
    <property type="molecule type" value="Genomic_DNA"/>
</dbReference>
<sequence>MMIWMNWTVSSMQLWVVVSRRRRRRVMLMAVKRTLSCFWILRPKQGAAHARQVRYNPIGAIGNWP</sequence>
<keyword evidence="2" id="KW-1185">Reference proteome</keyword>
<organism evidence="1 2">
    <name type="scientific">Catenaria anguillulae PL171</name>
    <dbReference type="NCBI Taxonomy" id="765915"/>
    <lineage>
        <taxon>Eukaryota</taxon>
        <taxon>Fungi</taxon>
        <taxon>Fungi incertae sedis</taxon>
        <taxon>Blastocladiomycota</taxon>
        <taxon>Blastocladiomycetes</taxon>
        <taxon>Blastocladiales</taxon>
        <taxon>Catenariaceae</taxon>
        <taxon>Catenaria</taxon>
    </lineage>
</organism>
<comment type="caution">
    <text evidence="1">The sequence shown here is derived from an EMBL/GenBank/DDBJ whole genome shotgun (WGS) entry which is preliminary data.</text>
</comment>
<evidence type="ECO:0000313" key="2">
    <source>
        <dbReference type="Proteomes" id="UP000193411"/>
    </source>
</evidence>
<dbReference type="Proteomes" id="UP000193411">
    <property type="component" value="Unassembled WGS sequence"/>
</dbReference>
<reference evidence="1 2" key="1">
    <citation type="submission" date="2016-07" db="EMBL/GenBank/DDBJ databases">
        <title>Pervasive Adenine N6-methylation of Active Genes in Fungi.</title>
        <authorList>
            <consortium name="DOE Joint Genome Institute"/>
            <person name="Mondo S.J."/>
            <person name="Dannebaum R.O."/>
            <person name="Kuo R.C."/>
            <person name="Labutti K."/>
            <person name="Haridas S."/>
            <person name="Kuo A."/>
            <person name="Salamov A."/>
            <person name="Ahrendt S.R."/>
            <person name="Lipzen A."/>
            <person name="Sullivan W."/>
            <person name="Andreopoulos W.B."/>
            <person name="Clum A."/>
            <person name="Lindquist E."/>
            <person name="Daum C."/>
            <person name="Ramamoorthy G.K."/>
            <person name="Gryganskyi A."/>
            <person name="Culley D."/>
            <person name="Magnuson J.K."/>
            <person name="James T.Y."/>
            <person name="O'Malley M.A."/>
            <person name="Stajich J.E."/>
            <person name="Spatafora J.W."/>
            <person name="Visel A."/>
            <person name="Grigoriev I.V."/>
        </authorList>
    </citation>
    <scope>NUCLEOTIDE SEQUENCE [LARGE SCALE GENOMIC DNA]</scope>
    <source>
        <strain evidence="1 2">PL171</strain>
    </source>
</reference>
<protein>
    <submittedName>
        <fullName evidence="1">Uncharacterized protein</fullName>
    </submittedName>
</protein>
<evidence type="ECO:0000313" key="1">
    <source>
        <dbReference type="EMBL" id="ORZ41609.1"/>
    </source>
</evidence>